<reference evidence="5" key="1">
    <citation type="submission" date="2021-11" db="EMBL/GenBank/DDBJ databases">
        <authorList>
            <person name="Schell T."/>
        </authorList>
    </citation>
    <scope>NUCLEOTIDE SEQUENCE</scope>
    <source>
        <strain evidence="5">M5</strain>
    </source>
</reference>
<gene>
    <name evidence="5" type="ORF">DGAL_LOCUS2505</name>
</gene>
<dbReference type="Pfam" id="PF23598">
    <property type="entry name" value="LRR_14"/>
    <property type="match status" value="1"/>
</dbReference>
<keyword evidence="6" id="KW-1185">Reference proteome</keyword>
<keyword evidence="2" id="KW-0677">Repeat</keyword>
<dbReference type="GO" id="GO:0005737">
    <property type="term" value="C:cytoplasm"/>
    <property type="evidence" value="ECO:0007669"/>
    <property type="project" value="TreeGrafter"/>
</dbReference>
<dbReference type="Proteomes" id="UP000789390">
    <property type="component" value="Unassembled WGS sequence"/>
</dbReference>
<dbReference type="PROSITE" id="PS51450">
    <property type="entry name" value="LRR"/>
    <property type="match status" value="2"/>
</dbReference>
<dbReference type="OrthoDB" id="1053178at2759"/>
<dbReference type="PANTHER" id="PTHR48051">
    <property type="match status" value="1"/>
</dbReference>
<sequence length="370" mass="41622">MANFVDYSYSSSDSGESDYSGKSQCLDFSYAMINSESLSHNLEAIICESGSHLKRPDYYESMILQHNRLTTLPDSVAFFINIKMLNLSGNNITFIPDSILMLKNLTSLIAKNNRLEDDGIPKNLGICKTLREVNFSGNTLTRFPEQLLELDKLKFLYVGGNQISVIPNTIGRLQRLKVLYLGGNCLTEIPAEVGQLSRLQALVLSENQLENLPSTIIQLKKLRTLLLHKNQLTTLPPQIVALKELMELSLRDNPLVVRFVRDLTYNPPTLLELSGRVIKSNCVPYNTWEIPRHLATYLGSAHQCVNPKCQGVYFDSRVEHVKFVDFCGKYRIPLLQYLCSPNCTKNPVSVECCPLDSDSDSGRLKKVLLG</sequence>
<feature type="region of interest" description="Disordered" evidence="3">
    <location>
        <begin position="1"/>
        <end position="20"/>
    </location>
</feature>
<dbReference type="Gene3D" id="3.80.10.10">
    <property type="entry name" value="Ribonuclease Inhibitor"/>
    <property type="match status" value="2"/>
</dbReference>
<proteinExistence type="predicted"/>
<evidence type="ECO:0000313" key="6">
    <source>
        <dbReference type="Proteomes" id="UP000789390"/>
    </source>
</evidence>
<dbReference type="InterPro" id="IPR050216">
    <property type="entry name" value="LRR_domain-containing"/>
</dbReference>
<dbReference type="SUPFAM" id="SSF52058">
    <property type="entry name" value="L domain-like"/>
    <property type="match status" value="1"/>
</dbReference>
<evidence type="ECO:0000256" key="2">
    <source>
        <dbReference type="ARBA" id="ARBA00022737"/>
    </source>
</evidence>
<feature type="domain" description="Disease resistance R13L4/SHOC-2-like LRR" evidence="4">
    <location>
        <begin position="169"/>
        <end position="253"/>
    </location>
</feature>
<evidence type="ECO:0000313" key="5">
    <source>
        <dbReference type="EMBL" id="CAH0100283.1"/>
    </source>
</evidence>
<dbReference type="InterPro" id="IPR032675">
    <property type="entry name" value="LRR_dom_sf"/>
</dbReference>
<dbReference type="InterPro" id="IPR055414">
    <property type="entry name" value="LRR_R13L4/SHOC2-like"/>
</dbReference>
<name>A0A8J2W014_9CRUS</name>
<dbReference type="InterPro" id="IPR003591">
    <property type="entry name" value="Leu-rich_rpt_typical-subtyp"/>
</dbReference>
<dbReference type="SMART" id="SM00369">
    <property type="entry name" value="LRR_TYP"/>
    <property type="match status" value="5"/>
</dbReference>
<dbReference type="PANTHER" id="PTHR48051:SF46">
    <property type="entry name" value="LEUCINE RICH REPEAT-CONTAINING DOMAIN PROTEIN"/>
    <property type="match status" value="1"/>
</dbReference>
<organism evidence="5 6">
    <name type="scientific">Daphnia galeata</name>
    <dbReference type="NCBI Taxonomy" id="27404"/>
    <lineage>
        <taxon>Eukaryota</taxon>
        <taxon>Metazoa</taxon>
        <taxon>Ecdysozoa</taxon>
        <taxon>Arthropoda</taxon>
        <taxon>Crustacea</taxon>
        <taxon>Branchiopoda</taxon>
        <taxon>Diplostraca</taxon>
        <taxon>Cladocera</taxon>
        <taxon>Anomopoda</taxon>
        <taxon>Daphniidae</taxon>
        <taxon>Daphnia</taxon>
    </lineage>
</organism>
<dbReference type="InterPro" id="IPR001611">
    <property type="entry name" value="Leu-rich_rpt"/>
</dbReference>
<dbReference type="EMBL" id="CAKKLH010000035">
    <property type="protein sequence ID" value="CAH0100283.1"/>
    <property type="molecule type" value="Genomic_DNA"/>
</dbReference>
<evidence type="ECO:0000259" key="4">
    <source>
        <dbReference type="Pfam" id="PF23598"/>
    </source>
</evidence>
<evidence type="ECO:0000256" key="3">
    <source>
        <dbReference type="SAM" id="MobiDB-lite"/>
    </source>
</evidence>
<keyword evidence="1" id="KW-0433">Leucine-rich repeat</keyword>
<dbReference type="Pfam" id="PF13855">
    <property type="entry name" value="LRR_8"/>
    <property type="match status" value="1"/>
</dbReference>
<accession>A0A8J2W014</accession>
<comment type="caution">
    <text evidence="5">The sequence shown here is derived from an EMBL/GenBank/DDBJ whole genome shotgun (WGS) entry which is preliminary data.</text>
</comment>
<dbReference type="SMART" id="SM00364">
    <property type="entry name" value="LRR_BAC"/>
    <property type="match status" value="7"/>
</dbReference>
<protein>
    <recommendedName>
        <fullName evidence="4">Disease resistance R13L4/SHOC-2-like LRR domain-containing protein</fullName>
    </recommendedName>
</protein>
<dbReference type="AlphaFoldDB" id="A0A8J2W014"/>
<evidence type="ECO:0000256" key="1">
    <source>
        <dbReference type="ARBA" id="ARBA00022614"/>
    </source>
</evidence>